<dbReference type="Proteomes" id="UP001497535">
    <property type="component" value="Unassembled WGS sequence"/>
</dbReference>
<accession>A0ACB0XXR0</accession>
<protein>
    <submittedName>
        <fullName evidence="1">Uncharacterized protein</fullName>
    </submittedName>
</protein>
<sequence>MDYLLNILPRIFLLSLCLSMFTHLFAADPPFGRLSVRQSQLVDSFGKPVILRGISLFNSEWQQEFWTSDVVRAVKCYYNANVIRLAVGTDHPWDDIDRIKDVVNASIENGIYLLLDWHNAGDGGYAFGNGIPDFNAFISNAIDFFDHMSNLYANIPNMLYEIWSEPAWLEWRIIKYYHYNVMKVRLFLIIIQYKYQGWALTHFNRLKAEAENSIAVRDSWS</sequence>
<keyword evidence="2" id="KW-1185">Reference proteome</keyword>
<proteinExistence type="predicted"/>
<evidence type="ECO:0000313" key="2">
    <source>
        <dbReference type="Proteomes" id="UP001497535"/>
    </source>
</evidence>
<dbReference type="EMBL" id="CAVMJV010000004">
    <property type="protein sequence ID" value="CAK5022078.1"/>
    <property type="molecule type" value="Genomic_DNA"/>
</dbReference>
<gene>
    <name evidence="1" type="ORF">MENTE1834_LOCUS4806</name>
</gene>
<comment type="caution">
    <text evidence="1">The sequence shown here is derived from an EMBL/GenBank/DDBJ whole genome shotgun (WGS) entry which is preliminary data.</text>
</comment>
<organism evidence="1 2">
    <name type="scientific">Meloidogyne enterolobii</name>
    <name type="common">Root-knot nematode worm</name>
    <name type="synonym">Meloidogyne mayaguensis</name>
    <dbReference type="NCBI Taxonomy" id="390850"/>
    <lineage>
        <taxon>Eukaryota</taxon>
        <taxon>Metazoa</taxon>
        <taxon>Ecdysozoa</taxon>
        <taxon>Nematoda</taxon>
        <taxon>Chromadorea</taxon>
        <taxon>Rhabditida</taxon>
        <taxon>Tylenchina</taxon>
        <taxon>Tylenchomorpha</taxon>
        <taxon>Tylenchoidea</taxon>
        <taxon>Meloidogynidae</taxon>
        <taxon>Meloidogyninae</taxon>
        <taxon>Meloidogyne</taxon>
    </lineage>
</organism>
<reference evidence="1" key="1">
    <citation type="submission" date="2023-11" db="EMBL/GenBank/DDBJ databases">
        <authorList>
            <person name="Poullet M."/>
        </authorList>
    </citation>
    <scope>NUCLEOTIDE SEQUENCE</scope>
    <source>
        <strain evidence="1">E1834</strain>
    </source>
</reference>
<name>A0ACB0XXR0_MELEN</name>
<evidence type="ECO:0000313" key="1">
    <source>
        <dbReference type="EMBL" id="CAK5022078.1"/>
    </source>
</evidence>